<feature type="transmembrane region" description="Helical" evidence="7">
    <location>
        <begin position="169"/>
        <end position="189"/>
    </location>
</feature>
<keyword evidence="5 7" id="KW-1133">Transmembrane helix</keyword>
<dbReference type="PANTHER" id="PTHR30106:SF2">
    <property type="entry name" value="UPF0324 INNER MEMBRANE PROTEIN YEIH"/>
    <property type="match status" value="1"/>
</dbReference>
<evidence type="ECO:0000256" key="1">
    <source>
        <dbReference type="ARBA" id="ARBA00004651"/>
    </source>
</evidence>
<comment type="caution">
    <text evidence="8">The sequence shown here is derived from an EMBL/GenBank/DDBJ whole genome shotgun (WGS) entry which is preliminary data.</text>
</comment>
<keyword evidence="3" id="KW-1003">Cell membrane</keyword>
<dbReference type="Pfam" id="PF03601">
    <property type="entry name" value="Cons_hypoth698"/>
    <property type="match status" value="1"/>
</dbReference>
<feature type="transmembrane region" description="Helical" evidence="7">
    <location>
        <begin position="136"/>
        <end position="157"/>
    </location>
</feature>
<evidence type="ECO:0000256" key="2">
    <source>
        <dbReference type="ARBA" id="ARBA00007977"/>
    </source>
</evidence>
<feature type="transmembrane region" description="Helical" evidence="7">
    <location>
        <begin position="292"/>
        <end position="314"/>
    </location>
</feature>
<dbReference type="AlphaFoldDB" id="A0A7X3LK52"/>
<evidence type="ECO:0000256" key="6">
    <source>
        <dbReference type="ARBA" id="ARBA00023136"/>
    </source>
</evidence>
<evidence type="ECO:0000313" key="8">
    <source>
        <dbReference type="EMBL" id="MWV46940.1"/>
    </source>
</evidence>
<feature type="transmembrane region" description="Helical" evidence="7">
    <location>
        <begin position="20"/>
        <end position="36"/>
    </location>
</feature>
<organism evidence="8 9">
    <name type="scientific">Paenibacillus dendrobii</name>
    <dbReference type="NCBI Taxonomy" id="2691084"/>
    <lineage>
        <taxon>Bacteria</taxon>
        <taxon>Bacillati</taxon>
        <taxon>Bacillota</taxon>
        <taxon>Bacilli</taxon>
        <taxon>Bacillales</taxon>
        <taxon>Paenibacillaceae</taxon>
        <taxon>Paenibacillus</taxon>
    </lineage>
</organism>
<keyword evidence="6 7" id="KW-0472">Membrane</keyword>
<evidence type="ECO:0000256" key="4">
    <source>
        <dbReference type="ARBA" id="ARBA00022692"/>
    </source>
</evidence>
<dbReference type="InterPro" id="IPR018383">
    <property type="entry name" value="UPF0324_pro"/>
</dbReference>
<evidence type="ECO:0000313" key="9">
    <source>
        <dbReference type="Proteomes" id="UP000460318"/>
    </source>
</evidence>
<feature type="transmembrane region" description="Helical" evidence="7">
    <location>
        <begin position="42"/>
        <end position="61"/>
    </location>
</feature>
<accession>A0A7X3LK52</accession>
<gene>
    <name evidence="8" type="ORF">GRF59_25340</name>
</gene>
<reference evidence="8 9" key="1">
    <citation type="submission" date="2019-12" db="EMBL/GenBank/DDBJ databases">
        <title>Paenibacillus sp. nov., an endophytic bacterium isolated from the stem of Dendrobium.</title>
        <authorList>
            <person name="Zhao R."/>
        </authorList>
    </citation>
    <scope>NUCLEOTIDE SEQUENCE [LARGE SCALE GENOMIC DNA]</scope>
    <source>
        <strain evidence="8 9">HJL G12</strain>
    </source>
</reference>
<dbReference type="GO" id="GO:0005886">
    <property type="term" value="C:plasma membrane"/>
    <property type="evidence" value="ECO:0007669"/>
    <property type="project" value="UniProtKB-SubCell"/>
</dbReference>
<dbReference type="EMBL" id="WUBI01000005">
    <property type="protein sequence ID" value="MWV46940.1"/>
    <property type="molecule type" value="Genomic_DNA"/>
</dbReference>
<keyword evidence="9" id="KW-1185">Reference proteome</keyword>
<comment type="subcellular location">
    <subcellularLocation>
        <location evidence="1">Cell membrane</location>
        <topology evidence="1">Multi-pass membrane protein</topology>
    </subcellularLocation>
</comment>
<dbReference type="Proteomes" id="UP000460318">
    <property type="component" value="Unassembled WGS sequence"/>
</dbReference>
<evidence type="ECO:0000256" key="3">
    <source>
        <dbReference type="ARBA" id="ARBA00022475"/>
    </source>
</evidence>
<name>A0A7X3LK52_9BACL</name>
<dbReference type="PANTHER" id="PTHR30106">
    <property type="entry name" value="INNER MEMBRANE PROTEIN YEIH-RELATED"/>
    <property type="match status" value="1"/>
</dbReference>
<evidence type="ECO:0000256" key="5">
    <source>
        <dbReference type="ARBA" id="ARBA00022989"/>
    </source>
</evidence>
<feature type="transmembrane region" description="Helical" evidence="7">
    <location>
        <begin position="227"/>
        <end position="246"/>
    </location>
</feature>
<keyword evidence="4 7" id="KW-0812">Transmembrane</keyword>
<evidence type="ECO:0000256" key="7">
    <source>
        <dbReference type="SAM" id="Phobius"/>
    </source>
</evidence>
<feature type="transmembrane region" description="Helical" evidence="7">
    <location>
        <begin position="266"/>
        <end position="286"/>
    </location>
</feature>
<feature type="transmembrane region" description="Helical" evidence="7">
    <location>
        <begin position="321"/>
        <end position="340"/>
    </location>
</feature>
<proteinExistence type="inferred from homology"/>
<sequence>MAMPMISQDSAVPRRKRKTNAFILGIGLTLILSLLAKGLSLFPFLSIMGQLVLAIILGMIYRAAVGVPEYIMPGVSFSNKKLLRFGIILLGMRLNLMDIAHAGPKVVLLAAVNITVTIFIVYGLARLLKVDRTMSLMTACGTAICGAAAVVAIAPLIKAKDQETAVSAATVAILGTLFTLIYVGLYPFLGLTPTGYGAFAGGTLHEVAHAIAAAAPGGKEAEDMAVIVKLTRVALLVPVSLCVGYWASRRQEEKTHQKSKIQIPWFVLGFLLMSGVNSLGIIPHAVTTQIINLAYILIAMAMAGLGLNVDFAFFRRKGVKPFAAGLMGSVILAIMGYALIHVLGFA</sequence>
<feature type="transmembrane region" description="Helical" evidence="7">
    <location>
        <begin position="106"/>
        <end position="124"/>
    </location>
</feature>
<protein>
    <submittedName>
        <fullName evidence="8">Putative sulfate exporter family transporter</fullName>
    </submittedName>
</protein>
<comment type="similarity">
    <text evidence="2">Belongs to the UPF0324 family.</text>
</comment>